<dbReference type="RefSeq" id="WP_179361599.1">
    <property type="nucleotide sequence ID" value="NZ_CP026993.1"/>
</dbReference>
<organism evidence="2 3">
    <name type="scientific">Nitrosopumilus cobalaminigenes</name>
    <dbReference type="NCBI Taxonomy" id="1470066"/>
    <lineage>
        <taxon>Archaea</taxon>
        <taxon>Nitrososphaerota</taxon>
        <taxon>Nitrososphaeria</taxon>
        <taxon>Nitrosopumilales</taxon>
        <taxon>Nitrosopumilaceae</taxon>
        <taxon>Nitrosopumilus</taxon>
    </lineage>
</organism>
<dbReference type="OrthoDB" id="11507at2157"/>
<proteinExistence type="predicted"/>
<feature type="transmembrane region" description="Helical" evidence="1">
    <location>
        <begin position="119"/>
        <end position="139"/>
    </location>
</feature>
<feature type="transmembrane region" description="Helical" evidence="1">
    <location>
        <begin position="27"/>
        <end position="47"/>
    </location>
</feature>
<feature type="transmembrane region" description="Helical" evidence="1">
    <location>
        <begin position="215"/>
        <end position="233"/>
    </location>
</feature>
<keyword evidence="1" id="KW-0812">Transmembrane</keyword>
<dbReference type="EMBL" id="CP026993">
    <property type="protein sequence ID" value="QLH02757.1"/>
    <property type="molecule type" value="Genomic_DNA"/>
</dbReference>
<feature type="transmembrane region" description="Helical" evidence="1">
    <location>
        <begin position="182"/>
        <end position="206"/>
    </location>
</feature>
<keyword evidence="1" id="KW-0472">Membrane</keyword>
<dbReference type="Proteomes" id="UP000509771">
    <property type="component" value="Chromosome"/>
</dbReference>
<evidence type="ECO:0000313" key="2">
    <source>
        <dbReference type="EMBL" id="QLH02757.1"/>
    </source>
</evidence>
<gene>
    <name evidence="2" type="ORF">C5F47_03905</name>
</gene>
<feature type="transmembrane region" description="Helical" evidence="1">
    <location>
        <begin position="245"/>
        <end position="263"/>
    </location>
</feature>
<keyword evidence="2" id="KW-0808">Transferase</keyword>
<sequence length="269" mass="30793">MRDPEIDPNEVPEVVPEKIKSPYNFKIFIIIAAIVISFHVLINFAISEENSDSIASVFSFLNPLIVSVIGFSIAIRYRKSLIFGKSYAALAIGYLGLFLGEVTYMIYDIVFNIEPFPSIADVFFFMSYPLLLVHLILNIKFFTPKIGRKAKLWVIIMPIAVLIGYSIISTTQADISIFEFDFYYGVIFVYFSTLTLSFAVLGAIIFKEGVIGKAWFLLVMGILFNTIGDTWYYNLELFGKYDLLHPVNMFWYAGYWLVMYALVKHKKTL</sequence>
<evidence type="ECO:0000256" key="1">
    <source>
        <dbReference type="SAM" id="Phobius"/>
    </source>
</evidence>
<reference evidence="2 3" key="1">
    <citation type="submission" date="2018-02" db="EMBL/GenBank/DDBJ databases">
        <title>Complete genome of Nitrosopumilus cobalaminigenes HCA1.</title>
        <authorList>
            <person name="Qin W."/>
            <person name="Zheng Y."/>
            <person name="Stahl D.A."/>
        </authorList>
    </citation>
    <scope>NUCLEOTIDE SEQUENCE [LARGE SCALE GENOMIC DNA]</scope>
    <source>
        <strain evidence="2 3">HCA1</strain>
    </source>
</reference>
<dbReference type="KEGG" id="ncl:C5F47_03905"/>
<protein>
    <submittedName>
        <fullName evidence="2">Histidine kinase</fullName>
    </submittedName>
</protein>
<accession>A0A7D5R0V4</accession>
<feature type="transmembrane region" description="Helical" evidence="1">
    <location>
        <begin position="87"/>
        <end position="107"/>
    </location>
</feature>
<evidence type="ECO:0000313" key="3">
    <source>
        <dbReference type="Proteomes" id="UP000509771"/>
    </source>
</evidence>
<dbReference type="AlphaFoldDB" id="A0A7D5R0V4"/>
<keyword evidence="2" id="KW-0418">Kinase</keyword>
<keyword evidence="1" id="KW-1133">Transmembrane helix</keyword>
<feature type="transmembrane region" description="Helical" evidence="1">
    <location>
        <begin position="151"/>
        <end position="170"/>
    </location>
</feature>
<keyword evidence="3" id="KW-1185">Reference proteome</keyword>
<feature type="transmembrane region" description="Helical" evidence="1">
    <location>
        <begin position="53"/>
        <end position="75"/>
    </location>
</feature>
<dbReference type="GO" id="GO:0016301">
    <property type="term" value="F:kinase activity"/>
    <property type="evidence" value="ECO:0007669"/>
    <property type="project" value="UniProtKB-KW"/>
</dbReference>
<name>A0A7D5R0V4_9ARCH</name>
<dbReference type="GeneID" id="56059139"/>